<proteinExistence type="predicted"/>
<name>A0A6P1TU80_9FIRM</name>
<evidence type="ECO:0000259" key="1">
    <source>
        <dbReference type="Pfam" id="PF00583"/>
    </source>
</evidence>
<dbReference type="InterPro" id="IPR000182">
    <property type="entry name" value="GNAT_dom"/>
</dbReference>
<dbReference type="SUPFAM" id="SSF55729">
    <property type="entry name" value="Acyl-CoA N-acyltransferases (Nat)"/>
    <property type="match status" value="1"/>
</dbReference>
<reference evidence="2 3" key="1">
    <citation type="submission" date="2020-01" db="EMBL/GenBank/DDBJ databases">
        <title>Genome analysis of Anaerocolumna sp. CBA3638.</title>
        <authorList>
            <person name="Kim J."/>
            <person name="Roh S.W."/>
        </authorList>
    </citation>
    <scope>NUCLEOTIDE SEQUENCE [LARGE SCALE GENOMIC DNA]</scope>
    <source>
        <strain evidence="2 3">CBA3638</strain>
    </source>
</reference>
<dbReference type="GO" id="GO:0016747">
    <property type="term" value="F:acyltransferase activity, transferring groups other than amino-acyl groups"/>
    <property type="evidence" value="ECO:0007669"/>
    <property type="project" value="InterPro"/>
</dbReference>
<keyword evidence="3" id="KW-1185">Reference proteome</keyword>
<dbReference type="InterPro" id="IPR016181">
    <property type="entry name" value="Acyl_CoA_acyltransferase"/>
</dbReference>
<dbReference type="Proteomes" id="UP000464314">
    <property type="component" value="Chromosome"/>
</dbReference>
<gene>
    <name evidence="2" type="ORF">Ana3638_15265</name>
</gene>
<dbReference type="Pfam" id="PF00583">
    <property type="entry name" value="Acetyltransf_1"/>
    <property type="match status" value="1"/>
</dbReference>
<dbReference type="AlphaFoldDB" id="A0A6P1TU80"/>
<keyword evidence="2" id="KW-0808">Transferase</keyword>
<sequence length="168" mass="20099">MMIQGIEQPDIIQINSSLRLKKFDGYFDFAFQWYQDEETVRLVDGEYATVYDMEKLHRMYDYLNNHGELYFIEILKLNEYIPIGDVTFWQEDIPIVIGDKRYRNCGIGTLVIRTLIKRAISIGFKTIYVNEIYDYNEVSRALFLRNGFNAYKKTERGSAYRLDLEKYY</sequence>
<evidence type="ECO:0000313" key="3">
    <source>
        <dbReference type="Proteomes" id="UP000464314"/>
    </source>
</evidence>
<organism evidence="2 3">
    <name type="scientific">Anaerocolumna sedimenticola</name>
    <dbReference type="NCBI Taxonomy" id="2696063"/>
    <lineage>
        <taxon>Bacteria</taxon>
        <taxon>Bacillati</taxon>
        <taxon>Bacillota</taxon>
        <taxon>Clostridia</taxon>
        <taxon>Lachnospirales</taxon>
        <taxon>Lachnospiraceae</taxon>
        <taxon>Anaerocolumna</taxon>
    </lineage>
</organism>
<dbReference type="EMBL" id="CP048000">
    <property type="protein sequence ID" value="QHQ63769.1"/>
    <property type="molecule type" value="Genomic_DNA"/>
</dbReference>
<dbReference type="KEGG" id="anr:Ana3638_15265"/>
<feature type="domain" description="N-acetyltransferase" evidence="1">
    <location>
        <begin position="47"/>
        <end position="148"/>
    </location>
</feature>
<dbReference type="Gene3D" id="3.40.630.30">
    <property type="match status" value="1"/>
</dbReference>
<evidence type="ECO:0000313" key="2">
    <source>
        <dbReference type="EMBL" id="QHQ63769.1"/>
    </source>
</evidence>
<protein>
    <submittedName>
        <fullName evidence="2">GNAT family N-acetyltransferase</fullName>
    </submittedName>
</protein>
<accession>A0A6P1TU80</accession>